<dbReference type="SUPFAM" id="SSF54427">
    <property type="entry name" value="NTF2-like"/>
    <property type="match status" value="1"/>
</dbReference>
<dbReference type="InterPro" id="IPR032710">
    <property type="entry name" value="NTF2-like_dom_sf"/>
</dbReference>
<dbReference type="NCBIfam" id="NF033779">
    <property type="entry name" value="Tim44_TimA_adap"/>
    <property type="match status" value="1"/>
</dbReference>
<sequence length="224" mass="23758">MSGGFPVDLILFAMVAAFLVLRLRSVLGRRQGFERPPQERPVPGQGMPGPAEPDAAQVPPAPVAGAPRLVIPDSRSPVGQALQRIRQADAGFDPAAFLAGAEGAFRMIVAAFASGDRETLRNLLSADTYAGFEQALVTRETAGERQRTEIRAVHDMAIEGADLRGTVADITVRIVSDQVNVTTGPNGDIVAGAEAVTELNDIWTFQRDLSSADPTWKLVGTQSA</sequence>
<proteinExistence type="predicted"/>
<keyword evidence="2" id="KW-0812">Transmembrane</keyword>
<accession>A0A2C7A8G2</accession>
<name>A0A2C7A8G2_9PROT</name>
<reference evidence="4 5" key="1">
    <citation type="submission" date="2017-10" db="EMBL/GenBank/DDBJ databases">
        <authorList>
            <person name="Banno H."/>
            <person name="Chua N.-H."/>
        </authorList>
    </citation>
    <scope>NUCLEOTIDE SEQUENCE [LARGE SCALE GENOMIC DNA]</scope>
    <source>
        <strain evidence="4 5">YW11</strain>
    </source>
</reference>
<dbReference type="OrthoDB" id="9798618at2"/>
<dbReference type="PANTHER" id="PTHR41542:SF1">
    <property type="entry name" value="BLL5807 PROTEIN"/>
    <property type="match status" value="1"/>
</dbReference>
<feature type="transmembrane region" description="Helical" evidence="2">
    <location>
        <begin position="6"/>
        <end position="23"/>
    </location>
</feature>
<comment type="caution">
    <text evidence="4">The sequence shown here is derived from an EMBL/GenBank/DDBJ whole genome shotgun (WGS) entry which is preliminary data.</text>
</comment>
<dbReference type="InterPro" id="IPR007379">
    <property type="entry name" value="Tim44-like_dom"/>
</dbReference>
<dbReference type="RefSeq" id="WP_099097147.1">
    <property type="nucleotide sequence ID" value="NZ_PDNU01000052.1"/>
</dbReference>
<evidence type="ECO:0000256" key="1">
    <source>
        <dbReference type="SAM" id="MobiDB-lite"/>
    </source>
</evidence>
<dbReference type="SMART" id="SM00978">
    <property type="entry name" value="Tim44"/>
    <property type="match status" value="1"/>
</dbReference>
<keyword evidence="2" id="KW-1133">Transmembrane helix</keyword>
<evidence type="ECO:0000259" key="3">
    <source>
        <dbReference type="SMART" id="SM00978"/>
    </source>
</evidence>
<evidence type="ECO:0000313" key="4">
    <source>
        <dbReference type="EMBL" id="PHK93324.1"/>
    </source>
</evidence>
<keyword evidence="5" id="KW-1185">Reference proteome</keyword>
<dbReference type="PIRSF" id="PIRSF031890">
    <property type="entry name" value="UCP031890_transporter_Tim44"/>
    <property type="match status" value="1"/>
</dbReference>
<feature type="domain" description="Tim44-like" evidence="3">
    <location>
        <begin position="78"/>
        <end position="223"/>
    </location>
</feature>
<keyword evidence="2" id="KW-0472">Membrane</keyword>
<dbReference type="InterPro" id="IPR016985">
    <property type="entry name" value="UCP031890_Tim44-rel"/>
</dbReference>
<evidence type="ECO:0000256" key="2">
    <source>
        <dbReference type="SAM" id="Phobius"/>
    </source>
</evidence>
<dbReference type="PANTHER" id="PTHR41542">
    <property type="entry name" value="BLL5807 PROTEIN"/>
    <property type="match status" value="1"/>
</dbReference>
<dbReference type="AlphaFoldDB" id="A0A2C7A8G2"/>
<dbReference type="Pfam" id="PF04280">
    <property type="entry name" value="Tim44"/>
    <property type="match status" value="1"/>
</dbReference>
<evidence type="ECO:0000313" key="5">
    <source>
        <dbReference type="Proteomes" id="UP000223527"/>
    </source>
</evidence>
<protein>
    <recommendedName>
        <fullName evidence="3">Tim44-like domain-containing protein</fullName>
    </recommendedName>
</protein>
<gene>
    <name evidence="4" type="ORF">CR162_19275</name>
</gene>
<dbReference type="EMBL" id="PDNU01000052">
    <property type="protein sequence ID" value="PHK93324.1"/>
    <property type="molecule type" value="Genomic_DNA"/>
</dbReference>
<feature type="region of interest" description="Disordered" evidence="1">
    <location>
        <begin position="32"/>
        <end position="57"/>
    </location>
</feature>
<dbReference type="Gene3D" id="3.10.450.240">
    <property type="match status" value="1"/>
</dbReference>
<dbReference type="Proteomes" id="UP000223527">
    <property type="component" value="Unassembled WGS sequence"/>
</dbReference>
<organism evidence="4 5">
    <name type="scientific">Teichococcus rhizosphaerae</name>
    <dbReference type="NCBI Taxonomy" id="1335062"/>
    <lineage>
        <taxon>Bacteria</taxon>
        <taxon>Pseudomonadati</taxon>
        <taxon>Pseudomonadota</taxon>
        <taxon>Alphaproteobacteria</taxon>
        <taxon>Acetobacterales</taxon>
        <taxon>Roseomonadaceae</taxon>
        <taxon>Roseomonas</taxon>
    </lineage>
</organism>